<reference evidence="9" key="1">
    <citation type="submission" date="2020-05" db="EMBL/GenBank/DDBJ databases">
        <title>Mycena genomes resolve the evolution of fungal bioluminescence.</title>
        <authorList>
            <person name="Tsai I.J."/>
        </authorList>
    </citation>
    <scope>NUCLEOTIDE SEQUENCE</scope>
    <source>
        <strain evidence="9">CCC161011</strain>
    </source>
</reference>
<comment type="caution">
    <text evidence="9">The sequence shown here is derived from an EMBL/GenBank/DDBJ whole genome shotgun (WGS) entry which is preliminary data.</text>
</comment>
<organism evidence="9 10">
    <name type="scientific">Mycena venus</name>
    <dbReference type="NCBI Taxonomy" id="2733690"/>
    <lineage>
        <taxon>Eukaryota</taxon>
        <taxon>Fungi</taxon>
        <taxon>Dikarya</taxon>
        <taxon>Basidiomycota</taxon>
        <taxon>Agaricomycotina</taxon>
        <taxon>Agaricomycetes</taxon>
        <taxon>Agaricomycetidae</taxon>
        <taxon>Agaricales</taxon>
        <taxon>Marasmiineae</taxon>
        <taxon>Mycenaceae</taxon>
        <taxon>Mycena</taxon>
    </lineage>
</organism>
<name>A0A8H6XSL9_9AGAR</name>
<evidence type="ECO:0000313" key="10">
    <source>
        <dbReference type="Proteomes" id="UP000620124"/>
    </source>
</evidence>
<sequence>MSHLDIKRTLIYGLAAAIPIFYFRYRQKKVQGTIPALVESKGPISGPFSSLYFLWHATDVLAKGYHMDRSGIFQGTQMDYTITPEVVMNPYHGVAIRASLTRNLGRRFPEVRDEIVHAFDDVLALEDNEWKLVQVLPAILQVIARTSNRLFVGLPLCREQEYLDLNINFATDVNIRGQIIHLLPHFLKPILGPILSPRRSALRRMLKFLGPTLDARLEKENQYGPDWPERPARYQRPDLVAPRLRGQLSGDPFFSRGRVADGHKTLTSALYDLTAYPSHIVPMREEAERVVAQEGWTKAALGNMHKVDSFLRESQRLTGLSPVSMGRKVVAKDGFTFSDGMTLPHGATVMVPSGAMQLDEDIYPQAEVFDGFRFSRMREALPRDDAAGEGEGPSLFNRHMVSTAPDHLVFGHGRHACPGRFFAATELKAMLAHILINYDIKAETEGVRPPDTILVLYKTPSRTGKIWIRKRARGSNDKNGA</sequence>
<dbReference type="InterPro" id="IPR036396">
    <property type="entry name" value="Cyt_P450_sf"/>
</dbReference>
<evidence type="ECO:0000256" key="2">
    <source>
        <dbReference type="ARBA" id="ARBA00010617"/>
    </source>
</evidence>
<keyword evidence="7 8" id="KW-0349">Heme</keyword>
<comment type="similarity">
    <text evidence="2 8">Belongs to the cytochrome P450 family.</text>
</comment>
<evidence type="ECO:0000256" key="7">
    <source>
        <dbReference type="PIRSR" id="PIRSR602403-1"/>
    </source>
</evidence>
<dbReference type="InterPro" id="IPR002403">
    <property type="entry name" value="Cyt_P450_E_grp-IV"/>
</dbReference>
<dbReference type="InterPro" id="IPR017972">
    <property type="entry name" value="Cyt_P450_CS"/>
</dbReference>
<evidence type="ECO:0000256" key="1">
    <source>
        <dbReference type="ARBA" id="ARBA00001971"/>
    </source>
</evidence>
<dbReference type="CDD" id="cd11041">
    <property type="entry name" value="CYP503A1-like"/>
    <property type="match status" value="1"/>
</dbReference>
<evidence type="ECO:0000256" key="6">
    <source>
        <dbReference type="ARBA" id="ARBA00023033"/>
    </source>
</evidence>
<keyword evidence="3 7" id="KW-0479">Metal-binding</keyword>
<protein>
    <recommendedName>
        <fullName evidence="11">Cytochrome P450</fullName>
    </recommendedName>
</protein>
<evidence type="ECO:0000256" key="4">
    <source>
        <dbReference type="ARBA" id="ARBA00023002"/>
    </source>
</evidence>
<dbReference type="PANTHER" id="PTHR46206:SF1">
    <property type="entry name" value="P450, PUTATIVE (EUROFUNG)-RELATED"/>
    <property type="match status" value="1"/>
</dbReference>
<evidence type="ECO:0000313" key="9">
    <source>
        <dbReference type="EMBL" id="KAF7345575.1"/>
    </source>
</evidence>
<evidence type="ECO:0000256" key="3">
    <source>
        <dbReference type="ARBA" id="ARBA00022723"/>
    </source>
</evidence>
<dbReference type="PANTHER" id="PTHR46206">
    <property type="entry name" value="CYTOCHROME P450"/>
    <property type="match status" value="1"/>
</dbReference>
<dbReference type="PROSITE" id="PS00086">
    <property type="entry name" value="CYTOCHROME_P450"/>
    <property type="match status" value="1"/>
</dbReference>
<accession>A0A8H6XSL9</accession>
<dbReference type="OrthoDB" id="1844152at2759"/>
<dbReference type="SUPFAM" id="SSF48264">
    <property type="entry name" value="Cytochrome P450"/>
    <property type="match status" value="1"/>
</dbReference>
<keyword evidence="10" id="KW-1185">Reference proteome</keyword>
<dbReference type="GO" id="GO:0005506">
    <property type="term" value="F:iron ion binding"/>
    <property type="evidence" value="ECO:0007669"/>
    <property type="project" value="InterPro"/>
</dbReference>
<evidence type="ECO:0000256" key="5">
    <source>
        <dbReference type="ARBA" id="ARBA00023004"/>
    </source>
</evidence>
<keyword evidence="6 8" id="KW-0503">Monooxygenase</keyword>
<dbReference type="PRINTS" id="PR00465">
    <property type="entry name" value="EP450IV"/>
</dbReference>
<keyword evidence="4 8" id="KW-0560">Oxidoreductase</keyword>
<evidence type="ECO:0008006" key="11">
    <source>
        <dbReference type="Google" id="ProtNLM"/>
    </source>
</evidence>
<dbReference type="Proteomes" id="UP000620124">
    <property type="component" value="Unassembled WGS sequence"/>
</dbReference>
<keyword evidence="5 7" id="KW-0408">Iron</keyword>
<dbReference type="Gene3D" id="1.10.630.10">
    <property type="entry name" value="Cytochrome P450"/>
    <property type="match status" value="1"/>
</dbReference>
<gene>
    <name evidence="9" type="ORF">MVEN_01576200</name>
</gene>
<dbReference type="EMBL" id="JACAZI010000013">
    <property type="protein sequence ID" value="KAF7345575.1"/>
    <property type="molecule type" value="Genomic_DNA"/>
</dbReference>
<proteinExistence type="inferred from homology"/>
<feature type="binding site" description="axial binding residue" evidence="7">
    <location>
        <position position="417"/>
    </location>
    <ligand>
        <name>heme</name>
        <dbReference type="ChEBI" id="CHEBI:30413"/>
    </ligand>
    <ligandPart>
        <name>Fe</name>
        <dbReference type="ChEBI" id="CHEBI:18248"/>
    </ligandPart>
</feature>
<dbReference type="GO" id="GO:0016705">
    <property type="term" value="F:oxidoreductase activity, acting on paired donors, with incorporation or reduction of molecular oxygen"/>
    <property type="evidence" value="ECO:0007669"/>
    <property type="project" value="InterPro"/>
</dbReference>
<dbReference type="GO" id="GO:0004497">
    <property type="term" value="F:monooxygenase activity"/>
    <property type="evidence" value="ECO:0007669"/>
    <property type="project" value="UniProtKB-KW"/>
</dbReference>
<dbReference type="GO" id="GO:0020037">
    <property type="term" value="F:heme binding"/>
    <property type="evidence" value="ECO:0007669"/>
    <property type="project" value="InterPro"/>
</dbReference>
<dbReference type="Pfam" id="PF00067">
    <property type="entry name" value="p450"/>
    <property type="match status" value="1"/>
</dbReference>
<dbReference type="AlphaFoldDB" id="A0A8H6XSL9"/>
<evidence type="ECO:0000256" key="8">
    <source>
        <dbReference type="RuleBase" id="RU000461"/>
    </source>
</evidence>
<dbReference type="InterPro" id="IPR001128">
    <property type="entry name" value="Cyt_P450"/>
</dbReference>
<comment type="cofactor">
    <cofactor evidence="1 7">
        <name>heme</name>
        <dbReference type="ChEBI" id="CHEBI:30413"/>
    </cofactor>
</comment>